<dbReference type="Gene3D" id="1.10.10.630">
    <property type="entry name" value="DnaD domain-like"/>
    <property type="match status" value="1"/>
</dbReference>
<name>A0A081R6P6_STROR</name>
<reference evidence="4 5" key="1">
    <citation type="submission" date="2014-05" db="EMBL/GenBank/DDBJ databases">
        <authorList>
            <person name="Daugherty S.C."/>
            <person name="Tallon L.J."/>
            <person name="Sadzewicz L."/>
            <person name="Kilian M."/>
            <person name="Tettelin H."/>
        </authorList>
    </citation>
    <scope>NUCLEOTIDE SEQUENCE [LARGE SCALE GENOMIC DNA]</scope>
    <source>
        <strain evidence="4 5">SK143</strain>
    </source>
</reference>
<evidence type="ECO:0000259" key="3">
    <source>
        <dbReference type="Pfam" id="PF07261"/>
    </source>
</evidence>
<dbReference type="Proteomes" id="UP000028098">
    <property type="component" value="Unassembled WGS sequence"/>
</dbReference>
<dbReference type="InterPro" id="IPR053162">
    <property type="entry name" value="DnaD"/>
</dbReference>
<evidence type="ECO:0000313" key="5">
    <source>
        <dbReference type="Proteomes" id="UP000028098"/>
    </source>
</evidence>
<sequence>MLYPQKIRTKEILVQELKNIKGGTKEILVQELKNIKGNQPNNNQPNITNLSEPEGVGDNTLYSIEDAPAENDLGIVHDWIFSEFGRYPTPFEIEDLKAFLQDHSKEVIKLAIKECVGNGKPYFKYLESILRDWKQKGLTTVELVENRQKPARSNSKSNGRLRLSDDGFDPRLGF</sequence>
<feature type="region of interest" description="Disordered" evidence="2">
    <location>
        <begin position="146"/>
        <end position="174"/>
    </location>
</feature>
<dbReference type="RefSeq" id="WP_235227750.1">
    <property type="nucleotide sequence ID" value="NZ_JPGB01000004.1"/>
</dbReference>
<evidence type="ECO:0000256" key="1">
    <source>
        <dbReference type="ARBA" id="ARBA00093462"/>
    </source>
</evidence>
<evidence type="ECO:0000313" key="4">
    <source>
        <dbReference type="EMBL" id="KEQ50869.1"/>
    </source>
</evidence>
<feature type="domain" description="DnaB/C C-terminal" evidence="3">
    <location>
        <begin position="80"/>
        <end position="147"/>
    </location>
</feature>
<comment type="caution">
    <text evidence="4">The sequence shown here is derived from an EMBL/GenBank/DDBJ whole genome shotgun (WGS) entry which is preliminary data.</text>
</comment>
<dbReference type="PANTHER" id="PTHR37293">
    <property type="entry name" value="PHAGE REPLICATION PROTEIN-RELATED"/>
    <property type="match status" value="1"/>
</dbReference>
<gene>
    <name evidence="4" type="ORF">SK143_0930</name>
</gene>
<dbReference type="InterPro" id="IPR006343">
    <property type="entry name" value="DnaB/C_C"/>
</dbReference>
<dbReference type="PATRIC" id="fig|1303.44.peg.881"/>
<dbReference type="PANTHER" id="PTHR37293:SF6">
    <property type="entry name" value="DNA REPLICATION PROTEIN DNAD"/>
    <property type="match status" value="1"/>
</dbReference>
<dbReference type="NCBIfam" id="TIGR01446">
    <property type="entry name" value="DnaD_dom"/>
    <property type="match status" value="1"/>
</dbReference>
<protein>
    <submittedName>
        <fullName evidence="4">DnaD domain protein</fullName>
    </submittedName>
</protein>
<accession>A0A081R6P6</accession>
<dbReference type="SUPFAM" id="SSF158499">
    <property type="entry name" value="DnaD domain-like"/>
    <property type="match status" value="1"/>
</dbReference>
<organism evidence="4 5">
    <name type="scientific">Streptococcus oralis</name>
    <dbReference type="NCBI Taxonomy" id="1303"/>
    <lineage>
        <taxon>Bacteria</taxon>
        <taxon>Bacillati</taxon>
        <taxon>Bacillota</taxon>
        <taxon>Bacilli</taxon>
        <taxon>Lactobacillales</taxon>
        <taxon>Streptococcaceae</taxon>
        <taxon>Streptococcus</taxon>
    </lineage>
</organism>
<evidence type="ECO:0000256" key="2">
    <source>
        <dbReference type="SAM" id="MobiDB-lite"/>
    </source>
</evidence>
<proteinExistence type="inferred from homology"/>
<dbReference type="InterPro" id="IPR034829">
    <property type="entry name" value="DnaD-like_sf"/>
</dbReference>
<dbReference type="EMBL" id="JPGB01000004">
    <property type="protein sequence ID" value="KEQ50869.1"/>
    <property type="molecule type" value="Genomic_DNA"/>
</dbReference>
<dbReference type="Pfam" id="PF07261">
    <property type="entry name" value="DnaB_2"/>
    <property type="match status" value="1"/>
</dbReference>
<feature type="compositionally biased region" description="Basic and acidic residues" evidence="2">
    <location>
        <begin position="162"/>
        <end position="174"/>
    </location>
</feature>
<comment type="similarity">
    <text evidence="1">Belongs to the DnaB/DnaD family.</text>
</comment>
<dbReference type="AlphaFoldDB" id="A0A081R6P6"/>